<dbReference type="PANTHER" id="PTHR46112:SF2">
    <property type="entry name" value="XAA-PRO AMINOPEPTIDASE P-RELATED"/>
    <property type="match status" value="1"/>
</dbReference>
<evidence type="ECO:0000313" key="3">
    <source>
        <dbReference type="EMBL" id="KGJ72761.1"/>
    </source>
</evidence>
<accession>A0A099J375</accession>
<dbReference type="Gene3D" id="3.40.350.10">
    <property type="entry name" value="Creatinase/prolidase N-terminal domain"/>
    <property type="match status" value="1"/>
</dbReference>
<dbReference type="Pfam" id="PF00557">
    <property type="entry name" value="Peptidase_M24"/>
    <property type="match status" value="1"/>
</dbReference>
<keyword evidence="4" id="KW-0224">Dipeptidase</keyword>
<dbReference type="AlphaFoldDB" id="A0A099J375"/>
<dbReference type="PANTHER" id="PTHR46112">
    <property type="entry name" value="AMINOPEPTIDASE"/>
    <property type="match status" value="1"/>
</dbReference>
<dbReference type="InterPro" id="IPR000587">
    <property type="entry name" value="Creatinase_N"/>
</dbReference>
<dbReference type="OrthoDB" id="9761809at2"/>
<keyword evidence="5" id="KW-1185">Reference proteome</keyword>
<sequence>MDISLSEYGERLRGVRERMSQQGLSALMVSDPSNLYYLTGYNAWSFYTAQVLFVPAVGDLVLFARTMDAHGAFRTSWLPQENVYGYPDELVHRAGVHPFDWVGGKLRELGVVASAAGEQVGLELDSHFFSPKAYRALVAALPEWNFVDSVELVNWVRSVKSLAEIDFMRSAAQIATVAMSTAFEHVRVGSRQCDVAAEISRAQIRGTAEFGGDYPAIVPMMPTGAEADTPHLTWTDAPFEDGQAVIVELAGAYRRYHVPLARTVMLGRPSPELQRVAAAVGEGIQAVLEMVRPGAQARDLAATWERVLATHGLAKPSRIGYSIGIGYPPDWGERTVSLREEDETVLRENMTFHLIGGMWMDNYGYELSEPMRVTATGVETFTSLPRQLINAGILS</sequence>
<dbReference type="InterPro" id="IPR036005">
    <property type="entry name" value="Creatinase/aminopeptidase-like"/>
</dbReference>
<dbReference type="Proteomes" id="UP000561726">
    <property type="component" value="Unassembled WGS sequence"/>
</dbReference>
<dbReference type="EC" id="3.4.13.9" evidence="4"/>
<reference evidence="3 5" key="1">
    <citation type="submission" date="2014-08" db="EMBL/GenBank/DDBJ databases">
        <authorList>
            <person name="Sisinthy S."/>
        </authorList>
    </citation>
    <scope>NUCLEOTIDE SEQUENCE [LARGE SCALE GENOMIC DNA]</scope>
    <source>
        <strain evidence="3 5">RuG17</strain>
    </source>
</reference>
<comment type="caution">
    <text evidence="3">The sequence shown here is derived from an EMBL/GenBank/DDBJ whole genome shotgun (WGS) entry which is preliminary data.</text>
</comment>
<dbReference type="Proteomes" id="UP000029864">
    <property type="component" value="Unassembled WGS sequence"/>
</dbReference>
<evidence type="ECO:0000313" key="5">
    <source>
        <dbReference type="Proteomes" id="UP000029864"/>
    </source>
</evidence>
<feature type="domain" description="Creatinase N-terminal" evidence="2">
    <location>
        <begin position="11"/>
        <end position="159"/>
    </location>
</feature>
<protein>
    <submittedName>
        <fullName evidence="3">Creatinase</fullName>
    </submittedName>
    <submittedName>
        <fullName evidence="4">Xaa-Pro dipeptidase</fullName>
        <ecNumber evidence="4">3.4.13.9</ecNumber>
    </submittedName>
</protein>
<dbReference type="GO" id="GO:0102009">
    <property type="term" value="F:proline dipeptidase activity"/>
    <property type="evidence" value="ECO:0007669"/>
    <property type="project" value="UniProtKB-EC"/>
</dbReference>
<evidence type="ECO:0000259" key="2">
    <source>
        <dbReference type="Pfam" id="PF01321"/>
    </source>
</evidence>
<dbReference type="InterPro" id="IPR000994">
    <property type="entry name" value="Pept_M24"/>
</dbReference>
<keyword evidence="4" id="KW-0645">Protease</keyword>
<dbReference type="InterPro" id="IPR050659">
    <property type="entry name" value="Peptidase_M24B"/>
</dbReference>
<dbReference type="EMBL" id="JACHBQ010000001">
    <property type="protein sequence ID" value="MBB5643214.1"/>
    <property type="molecule type" value="Genomic_DNA"/>
</dbReference>
<dbReference type="EMBL" id="JPXF01000056">
    <property type="protein sequence ID" value="KGJ72761.1"/>
    <property type="molecule type" value="Genomic_DNA"/>
</dbReference>
<dbReference type="STRING" id="1001240.GY21_13185"/>
<evidence type="ECO:0000259" key="1">
    <source>
        <dbReference type="Pfam" id="PF00557"/>
    </source>
</evidence>
<dbReference type="RefSeq" id="WP_035837207.1">
    <property type="nucleotide sequence ID" value="NZ_JACHBQ010000001.1"/>
</dbReference>
<dbReference type="Gene3D" id="3.90.230.10">
    <property type="entry name" value="Creatinase/methionine aminopeptidase superfamily"/>
    <property type="match status" value="1"/>
</dbReference>
<name>A0A099J375_9MICO</name>
<evidence type="ECO:0000313" key="6">
    <source>
        <dbReference type="Proteomes" id="UP000561726"/>
    </source>
</evidence>
<organism evidence="3 5">
    <name type="scientific">Cryobacterium roopkundense</name>
    <dbReference type="NCBI Taxonomy" id="1001240"/>
    <lineage>
        <taxon>Bacteria</taxon>
        <taxon>Bacillati</taxon>
        <taxon>Actinomycetota</taxon>
        <taxon>Actinomycetes</taxon>
        <taxon>Micrococcales</taxon>
        <taxon>Microbacteriaceae</taxon>
        <taxon>Cryobacterium</taxon>
    </lineage>
</organism>
<reference evidence="4 6" key="2">
    <citation type="submission" date="2020-08" db="EMBL/GenBank/DDBJ databases">
        <title>Sequencing the genomes of 1000 actinobacteria strains.</title>
        <authorList>
            <person name="Klenk H.-P."/>
        </authorList>
    </citation>
    <scope>NUCLEOTIDE SEQUENCE [LARGE SCALE GENOMIC DNA]</scope>
    <source>
        <strain evidence="4 6">DSM 21065</strain>
    </source>
</reference>
<evidence type="ECO:0000313" key="4">
    <source>
        <dbReference type="EMBL" id="MBB5643214.1"/>
    </source>
</evidence>
<keyword evidence="4" id="KW-0378">Hydrolase</keyword>
<proteinExistence type="predicted"/>
<dbReference type="Pfam" id="PF01321">
    <property type="entry name" value="Creatinase_N"/>
    <property type="match status" value="1"/>
</dbReference>
<dbReference type="CDD" id="cd01066">
    <property type="entry name" value="APP_MetAP"/>
    <property type="match status" value="1"/>
</dbReference>
<feature type="domain" description="Peptidase M24" evidence="1">
    <location>
        <begin position="167"/>
        <end position="374"/>
    </location>
</feature>
<dbReference type="SUPFAM" id="SSF55920">
    <property type="entry name" value="Creatinase/aminopeptidase"/>
    <property type="match status" value="1"/>
</dbReference>
<gene>
    <name evidence="4" type="ORF">BJ997_003762</name>
    <name evidence="3" type="ORF">GY21_13185</name>
</gene>
<dbReference type="SUPFAM" id="SSF53092">
    <property type="entry name" value="Creatinase/prolidase N-terminal domain"/>
    <property type="match status" value="1"/>
</dbReference>
<dbReference type="InterPro" id="IPR029149">
    <property type="entry name" value="Creatin/AminoP/Spt16_N"/>
</dbReference>
<dbReference type="eggNOG" id="COG0006">
    <property type="taxonomic scope" value="Bacteria"/>
</dbReference>